<dbReference type="Gene3D" id="3.40.50.1360">
    <property type="match status" value="1"/>
</dbReference>
<dbReference type="InterPro" id="IPR007324">
    <property type="entry name" value="Sugar-bd_dom_put"/>
</dbReference>
<evidence type="ECO:0000256" key="2">
    <source>
        <dbReference type="ARBA" id="ARBA00023015"/>
    </source>
</evidence>
<evidence type="ECO:0000259" key="5">
    <source>
        <dbReference type="Pfam" id="PF04198"/>
    </source>
</evidence>
<feature type="domain" description="Sugar-binding" evidence="5">
    <location>
        <begin position="66"/>
        <end position="314"/>
    </location>
</feature>
<dbReference type="InterPro" id="IPR036388">
    <property type="entry name" value="WH-like_DNA-bd_sf"/>
</dbReference>
<protein>
    <submittedName>
        <fullName evidence="6">Transcriptional regulator</fullName>
    </submittedName>
</protein>
<evidence type="ECO:0000313" key="6">
    <source>
        <dbReference type="EMBL" id="CAA9273716.1"/>
    </source>
</evidence>
<keyword evidence="3" id="KW-0238">DNA-binding</keyword>
<accession>A0A6J4JAQ5</accession>
<name>A0A6J4JAQ5_9ACTN</name>
<keyword evidence="4" id="KW-0804">Transcription</keyword>
<evidence type="ECO:0000256" key="4">
    <source>
        <dbReference type="ARBA" id="ARBA00023163"/>
    </source>
</evidence>
<dbReference type="Gene3D" id="1.10.10.10">
    <property type="entry name" value="Winged helix-like DNA-binding domain superfamily/Winged helix DNA-binding domain"/>
    <property type="match status" value="1"/>
</dbReference>
<dbReference type="PANTHER" id="PTHR34294:SF1">
    <property type="entry name" value="TRANSCRIPTIONAL REGULATOR LSRR"/>
    <property type="match status" value="1"/>
</dbReference>
<dbReference type="PANTHER" id="PTHR34294">
    <property type="entry name" value="TRANSCRIPTIONAL REGULATOR-RELATED"/>
    <property type="match status" value="1"/>
</dbReference>
<organism evidence="6">
    <name type="scientific">uncultured Blastococcus sp</name>
    <dbReference type="NCBI Taxonomy" id="217144"/>
    <lineage>
        <taxon>Bacteria</taxon>
        <taxon>Bacillati</taxon>
        <taxon>Actinomycetota</taxon>
        <taxon>Actinomycetes</taxon>
        <taxon>Geodermatophilales</taxon>
        <taxon>Geodermatophilaceae</taxon>
        <taxon>Blastococcus</taxon>
        <taxon>environmental samples</taxon>
    </lineage>
</organism>
<comment type="similarity">
    <text evidence="1">Belongs to the SorC transcriptional regulatory family.</text>
</comment>
<keyword evidence="2" id="KW-0805">Transcription regulation</keyword>
<dbReference type="EMBL" id="CADCTN010000230">
    <property type="protein sequence ID" value="CAA9273716.1"/>
    <property type="molecule type" value="Genomic_DNA"/>
</dbReference>
<sequence length="315" mass="33641">MALEQSGPAQVVLTASIARRFYLDGRSKLEIADEFGLSRFKVARLLDAARESGMVRIEIRHQGEIDVDLSARFRDRFGLQHAIVVDTPEDDTASLRDHLGRAAARLLAEILTPEDVLGLAWARAVGAMARELPALPRTPVIQLSGALSFPGDPDTSVDVVRDVAARSGGAANVFYAPLVVPDAATASALRRQPEIARAFSQLPSVTKAVGGVGLWEAGQSTLYDTSSEQDRRALRKQGVCADISGVFLSADGDVVQTRLAERMIAISAEEMRGIPEVIVIPYGTAKEPAVRAALRSGLVGGIVTHTTLARAVLED</sequence>
<gene>
    <name evidence="6" type="ORF">AVDCRST_MAG52-3657</name>
</gene>
<dbReference type="SUPFAM" id="SSF100950">
    <property type="entry name" value="NagB/RpiA/CoA transferase-like"/>
    <property type="match status" value="1"/>
</dbReference>
<proteinExistence type="inferred from homology"/>
<dbReference type="AlphaFoldDB" id="A0A6J4JAQ5"/>
<dbReference type="GO" id="GO:0030246">
    <property type="term" value="F:carbohydrate binding"/>
    <property type="evidence" value="ECO:0007669"/>
    <property type="project" value="InterPro"/>
</dbReference>
<evidence type="ECO:0000256" key="1">
    <source>
        <dbReference type="ARBA" id="ARBA00010466"/>
    </source>
</evidence>
<dbReference type="InterPro" id="IPR037171">
    <property type="entry name" value="NagB/RpiA_transferase-like"/>
</dbReference>
<dbReference type="GO" id="GO:0003677">
    <property type="term" value="F:DNA binding"/>
    <property type="evidence" value="ECO:0007669"/>
    <property type="project" value="UniProtKB-KW"/>
</dbReference>
<reference evidence="6" key="1">
    <citation type="submission" date="2020-02" db="EMBL/GenBank/DDBJ databases">
        <authorList>
            <person name="Meier V. D."/>
        </authorList>
    </citation>
    <scope>NUCLEOTIDE SEQUENCE</scope>
    <source>
        <strain evidence="6">AVDCRST_MAG52</strain>
    </source>
</reference>
<evidence type="ECO:0000256" key="3">
    <source>
        <dbReference type="ARBA" id="ARBA00023125"/>
    </source>
</evidence>
<dbReference type="InterPro" id="IPR051054">
    <property type="entry name" value="SorC_transcr_regulators"/>
</dbReference>
<dbReference type="Pfam" id="PF04198">
    <property type="entry name" value="Sugar-bind"/>
    <property type="match status" value="1"/>
</dbReference>